<name>A0A0A9TV23_ARUDO</name>
<accession>A0A0A9TV23</accession>
<sequence>MQAYLQHTTKHEGFALIETGLVWPGSSVAWLEIWPPNQTQPKLSCPLVLGESCSNR</sequence>
<dbReference type="EMBL" id="GBRH01211144">
    <property type="protein sequence ID" value="JAD86751.1"/>
    <property type="molecule type" value="Transcribed_RNA"/>
</dbReference>
<protein>
    <submittedName>
        <fullName evidence="1">Uncharacterized protein</fullName>
    </submittedName>
</protein>
<reference evidence="1" key="1">
    <citation type="submission" date="2014-09" db="EMBL/GenBank/DDBJ databases">
        <authorList>
            <person name="Magalhaes I.L.F."/>
            <person name="Oliveira U."/>
            <person name="Santos F.R."/>
            <person name="Vidigal T.H.D.A."/>
            <person name="Brescovit A.D."/>
            <person name="Santos A.J."/>
        </authorList>
    </citation>
    <scope>NUCLEOTIDE SEQUENCE</scope>
    <source>
        <tissue evidence="1">Shoot tissue taken approximately 20 cm above the soil surface</tissue>
    </source>
</reference>
<reference evidence="1" key="2">
    <citation type="journal article" date="2015" name="Data Brief">
        <title>Shoot transcriptome of the giant reed, Arundo donax.</title>
        <authorList>
            <person name="Barrero R.A."/>
            <person name="Guerrero F.D."/>
            <person name="Moolhuijzen P."/>
            <person name="Goolsby J.A."/>
            <person name="Tidwell J."/>
            <person name="Bellgard S.E."/>
            <person name="Bellgard M.I."/>
        </authorList>
    </citation>
    <scope>NUCLEOTIDE SEQUENCE</scope>
    <source>
        <tissue evidence="1">Shoot tissue taken approximately 20 cm above the soil surface</tissue>
    </source>
</reference>
<dbReference type="AlphaFoldDB" id="A0A0A9TV23"/>
<proteinExistence type="predicted"/>
<organism evidence="1">
    <name type="scientific">Arundo donax</name>
    <name type="common">Giant reed</name>
    <name type="synonym">Donax arundinaceus</name>
    <dbReference type="NCBI Taxonomy" id="35708"/>
    <lineage>
        <taxon>Eukaryota</taxon>
        <taxon>Viridiplantae</taxon>
        <taxon>Streptophyta</taxon>
        <taxon>Embryophyta</taxon>
        <taxon>Tracheophyta</taxon>
        <taxon>Spermatophyta</taxon>
        <taxon>Magnoliopsida</taxon>
        <taxon>Liliopsida</taxon>
        <taxon>Poales</taxon>
        <taxon>Poaceae</taxon>
        <taxon>PACMAD clade</taxon>
        <taxon>Arundinoideae</taxon>
        <taxon>Arundineae</taxon>
        <taxon>Arundo</taxon>
    </lineage>
</organism>
<dbReference type="EMBL" id="GBRH01279801">
    <property type="protein sequence ID" value="JAD18094.1"/>
    <property type="molecule type" value="Transcribed_RNA"/>
</dbReference>
<evidence type="ECO:0000313" key="1">
    <source>
        <dbReference type="EMBL" id="JAD86751.1"/>
    </source>
</evidence>